<gene>
    <name evidence="2" type="ORF">GCM10011343_16590</name>
</gene>
<feature type="transmembrane region" description="Helical" evidence="1">
    <location>
        <begin position="21"/>
        <end position="39"/>
    </location>
</feature>
<sequence>MNQKESRNSSEKENSNSFWDSSLALFFLAPIVFLFLSKFTGNQIFYGKAGNSKKDVKQVLLLSAGSLFYLIVLIIALS</sequence>
<dbReference type="RefSeq" id="WP_188362094.1">
    <property type="nucleotide sequence ID" value="NZ_BMFG01000005.1"/>
</dbReference>
<feature type="transmembrane region" description="Helical" evidence="1">
    <location>
        <begin position="59"/>
        <end position="77"/>
    </location>
</feature>
<accession>A0A917DD76</accession>
<keyword evidence="1" id="KW-1133">Transmembrane helix</keyword>
<dbReference type="AlphaFoldDB" id="A0A917DD76"/>
<reference evidence="2" key="2">
    <citation type="submission" date="2020-09" db="EMBL/GenBank/DDBJ databases">
        <authorList>
            <person name="Sun Q."/>
            <person name="Zhou Y."/>
        </authorList>
    </citation>
    <scope>NUCLEOTIDE SEQUENCE</scope>
    <source>
        <strain evidence="2">CGMCC 1.12506</strain>
    </source>
</reference>
<name>A0A917DD76_9FLAO</name>
<dbReference type="Proteomes" id="UP000625735">
    <property type="component" value="Unassembled WGS sequence"/>
</dbReference>
<keyword evidence="1" id="KW-0812">Transmembrane</keyword>
<protein>
    <submittedName>
        <fullName evidence="2">Uncharacterized protein</fullName>
    </submittedName>
</protein>
<dbReference type="EMBL" id="BMFG01000005">
    <property type="protein sequence ID" value="GGD27012.1"/>
    <property type="molecule type" value="Genomic_DNA"/>
</dbReference>
<organism evidence="2 3">
    <name type="scientific">Flavobacterium orientale</name>
    <dbReference type="NCBI Taxonomy" id="1756020"/>
    <lineage>
        <taxon>Bacteria</taxon>
        <taxon>Pseudomonadati</taxon>
        <taxon>Bacteroidota</taxon>
        <taxon>Flavobacteriia</taxon>
        <taxon>Flavobacteriales</taxon>
        <taxon>Flavobacteriaceae</taxon>
        <taxon>Flavobacterium</taxon>
    </lineage>
</organism>
<comment type="caution">
    <text evidence="2">The sequence shown here is derived from an EMBL/GenBank/DDBJ whole genome shotgun (WGS) entry which is preliminary data.</text>
</comment>
<keyword evidence="1" id="KW-0472">Membrane</keyword>
<evidence type="ECO:0000313" key="3">
    <source>
        <dbReference type="Proteomes" id="UP000625735"/>
    </source>
</evidence>
<reference evidence="2" key="1">
    <citation type="journal article" date="2014" name="Int. J. Syst. Evol. Microbiol.">
        <title>Complete genome sequence of Corynebacterium casei LMG S-19264T (=DSM 44701T), isolated from a smear-ripened cheese.</title>
        <authorList>
            <consortium name="US DOE Joint Genome Institute (JGI-PGF)"/>
            <person name="Walter F."/>
            <person name="Albersmeier A."/>
            <person name="Kalinowski J."/>
            <person name="Ruckert C."/>
        </authorList>
    </citation>
    <scope>NUCLEOTIDE SEQUENCE</scope>
    <source>
        <strain evidence="2">CGMCC 1.12506</strain>
    </source>
</reference>
<evidence type="ECO:0000256" key="1">
    <source>
        <dbReference type="SAM" id="Phobius"/>
    </source>
</evidence>
<evidence type="ECO:0000313" key="2">
    <source>
        <dbReference type="EMBL" id="GGD27012.1"/>
    </source>
</evidence>
<keyword evidence="3" id="KW-1185">Reference proteome</keyword>
<proteinExistence type="predicted"/>